<feature type="compositionally biased region" description="Basic residues" evidence="1">
    <location>
        <begin position="82"/>
        <end position="98"/>
    </location>
</feature>
<dbReference type="InterPro" id="IPR036397">
    <property type="entry name" value="RNaseH_sf"/>
</dbReference>
<dbReference type="InParanoid" id="A0A161TPK8"/>
<feature type="compositionally biased region" description="Acidic residues" evidence="1">
    <location>
        <begin position="344"/>
        <end position="354"/>
    </location>
</feature>
<dbReference type="PANTHER" id="PTHR28083">
    <property type="entry name" value="GOOD FOR FULL DBP5 ACTIVITY PROTEIN 2"/>
    <property type="match status" value="1"/>
</dbReference>
<gene>
    <name evidence="3" type="ORF">L228DRAFT_90810</name>
</gene>
<dbReference type="OMA" id="QLKRTQC"/>
<feature type="domain" description="Gfd2/YDR514C-like C-terminal" evidence="2">
    <location>
        <begin position="383"/>
        <end position="481"/>
    </location>
</feature>
<feature type="domain" description="Gfd2/YDR514C-like C-terminal" evidence="2">
    <location>
        <begin position="565"/>
        <end position="652"/>
    </location>
</feature>
<dbReference type="AlphaFoldDB" id="A0A161TPK8"/>
<feature type="region of interest" description="Disordered" evidence="1">
    <location>
        <begin position="67"/>
        <end position="100"/>
    </location>
</feature>
<dbReference type="GO" id="GO:0005634">
    <property type="term" value="C:nucleus"/>
    <property type="evidence" value="ECO:0007669"/>
    <property type="project" value="TreeGrafter"/>
</dbReference>
<name>A0A161TPK8_XYLHT</name>
<feature type="region of interest" description="Disordered" evidence="1">
    <location>
        <begin position="331"/>
        <end position="367"/>
    </location>
</feature>
<dbReference type="PANTHER" id="PTHR28083:SF1">
    <property type="entry name" value="GOOD FOR FULL DBP5 ACTIVITY PROTEIN 2"/>
    <property type="match status" value="1"/>
</dbReference>
<dbReference type="SUPFAM" id="SSF53098">
    <property type="entry name" value="Ribonuclease H-like"/>
    <property type="match status" value="1"/>
</dbReference>
<dbReference type="InterPro" id="IPR012337">
    <property type="entry name" value="RNaseH-like_sf"/>
</dbReference>
<dbReference type="OrthoDB" id="5953249at2759"/>
<evidence type="ECO:0000256" key="1">
    <source>
        <dbReference type="SAM" id="MobiDB-lite"/>
    </source>
</evidence>
<organism evidence="3 4">
    <name type="scientific">Xylona heveae (strain CBS 132557 / TC161)</name>
    <dbReference type="NCBI Taxonomy" id="1328760"/>
    <lineage>
        <taxon>Eukaryota</taxon>
        <taxon>Fungi</taxon>
        <taxon>Dikarya</taxon>
        <taxon>Ascomycota</taxon>
        <taxon>Pezizomycotina</taxon>
        <taxon>Xylonomycetes</taxon>
        <taxon>Xylonales</taxon>
        <taxon>Xylonaceae</taxon>
        <taxon>Xylona</taxon>
    </lineage>
</organism>
<dbReference type="RefSeq" id="XP_018189711.1">
    <property type="nucleotide sequence ID" value="XM_018336956.1"/>
</dbReference>
<feature type="compositionally biased region" description="Low complexity" evidence="1">
    <location>
        <begin position="483"/>
        <end position="493"/>
    </location>
</feature>
<reference evidence="3 4" key="1">
    <citation type="journal article" date="2016" name="Fungal Biol.">
        <title>The genome of Xylona heveae provides a window into fungal endophytism.</title>
        <authorList>
            <person name="Gazis R."/>
            <person name="Kuo A."/>
            <person name="Riley R."/>
            <person name="LaButti K."/>
            <person name="Lipzen A."/>
            <person name="Lin J."/>
            <person name="Amirebrahimi M."/>
            <person name="Hesse C.N."/>
            <person name="Spatafora J.W."/>
            <person name="Henrissat B."/>
            <person name="Hainaut M."/>
            <person name="Grigoriev I.V."/>
            <person name="Hibbett D.S."/>
        </authorList>
    </citation>
    <scope>NUCLEOTIDE SEQUENCE [LARGE SCALE GENOMIC DNA]</scope>
    <source>
        <strain evidence="3 4">TC161</strain>
    </source>
</reference>
<proteinExistence type="predicted"/>
<dbReference type="STRING" id="1328760.A0A161TPK8"/>
<dbReference type="Gene3D" id="3.30.420.10">
    <property type="entry name" value="Ribonuclease H-like superfamily/Ribonuclease H"/>
    <property type="match status" value="1"/>
</dbReference>
<evidence type="ECO:0000313" key="4">
    <source>
        <dbReference type="Proteomes" id="UP000076632"/>
    </source>
</evidence>
<feature type="region of interest" description="Disordered" evidence="1">
    <location>
        <begin position="482"/>
        <end position="572"/>
    </location>
</feature>
<feature type="compositionally biased region" description="Acidic residues" evidence="1">
    <location>
        <begin position="548"/>
        <end position="568"/>
    </location>
</feature>
<dbReference type="InterPro" id="IPR040151">
    <property type="entry name" value="Gfd2/YDR514C-like"/>
</dbReference>
<evidence type="ECO:0000313" key="3">
    <source>
        <dbReference type="EMBL" id="KZF24156.1"/>
    </source>
</evidence>
<protein>
    <recommendedName>
        <fullName evidence="2">Gfd2/YDR514C-like C-terminal domain-containing protein</fullName>
    </recommendedName>
</protein>
<feature type="region of interest" description="Disordered" evidence="1">
    <location>
        <begin position="707"/>
        <end position="767"/>
    </location>
</feature>
<dbReference type="Proteomes" id="UP000076632">
    <property type="component" value="Unassembled WGS sequence"/>
</dbReference>
<keyword evidence="4" id="KW-1185">Reference proteome</keyword>
<accession>A0A161TPK8</accession>
<evidence type="ECO:0000259" key="2">
    <source>
        <dbReference type="Pfam" id="PF21762"/>
    </source>
</evidence>
<feature type="compositionally biased region" description="Gly residues" evidence="1">
    <location>
        <begin position="724"/>
        <end position="753"/>
    </location>
</feature>
<sequence>MALTKLDRLKMLMGEDDLPIGNDPVLEEGIVEEEITSTAVGTAQEGTNLVFQPTDYDMFHGEEYRDDNIVPAYDSSDEGPRTVHRQRRPKSPNHKHNQLHKERDVTRLVSPNAGADATTSGFIELDSRIGQLALPEQVFCPIQAVAKYPYRYVNKEAEEAIARKFFAGGKFYERNWDVYYLHAPYSLSTKPLLFVLAEQVYDLLDEINKTFGCKLGFPANSVESGFEMSFSEEHVPRPRFLGQCNTQAAFKELERNIPSISFKPDHEKVSEAGQPTDKSLNAFKKKVELALEIARNRNKASKAKKRTQRIDRQQGWVKELKKAQRFLGLRPEQSAVAEAHPPSDDDQLWEDTQQDQEHSVPGENTKQLDTECSAPFPFDKSVVFVCVDVEAFERNHNIVTEIGVATLDTNDLIGTCPGESGRNWISKIRSRHFRVSDNSHLQNKDFVDGCADKFEFGKSEWVTLRDAPQVVASCFRPPFSAPNLSSLDSSDNSSVDDEEESHAVDASDDITEDYQGTEDLEQGKTTTERSTVEALGEDVAEVCINDENSPEADEIGDQEEEEPEDEANAEPRNIVLVGHDVSIDVGYLQKIGYNPHNLSNLIQVIDTANLYRAWKRDSTTRSLATIFYDLDFVGWNFHNAGNDATYTLQAMLWLSIRALTPLSKEAMKEERLEKAREALKVAAEKIWDDGEGWSDVDEVGGGVVLGGGGGGGRFGRGSNSTGGNSTGGNSTGGNSTGGISTGGISTGGTGGGVSIKPETYPPDPQPT</sequence>
<dbReference type="GO" id="GO:0003676">
    <property type="term" value="F:nucleic acid binding"/>
    <property type="evidence" value="ECO:0007669"/>
    <property type="project" value="InterPro"/>
</dbReference>
<dbReference type="InterPro" id="IPR048519">
    <property type="entry name" value="Gfd2/YDR514C-like_C"/>
</dbReference>
<dbReference type="Pfam" id="PF21762">
    <property type="entry name" value="DEDDh_C"/>
    <property type="match status" value="2"/>
</dbReference>
<dbReference type="EMBL" id="KV407456">
    <property type="protein sequence ID" value="KZF24156.1"/>
    <property type="molecule type" value="Genomic_DNA"/>
</dbReference>
<dbReference type="GeneID" id="28902093"/>
<feature type="compositionally biased region" description="Acidic residues" evidence="1">
    <location>
        <begin position="494"/>
        <end position="520"/>
    </location>
</feature>